<comment type="similarity">
    <text evidence="8">Belongs to the aconitase/IPM isomerase family. LeuC type 2 subfamily.</text>
</comment>
<dbReference type="GO" id="GO:0046872">
    <property type="term" value="F:metal ion binding"/>
    <property type="evidence" value="ECO:0007669"/>
    <property type="project" value="UniProtKB-KW"/>
</dbReference>
<evidence type="ECO:0000256" key="4">
    <source>
        <dbReference type="ARBA" id="ARBA00023004"/>
    </source>
</evidence>
<accession>A0A5C1QNM3</accession>
<dbReference type="RefSeq" id="WP_149486898.1">
    <property type="nucleotide sequence ID" value="NZ_CP036150.1"/>
</dbReference>
<dbReference type="InterPro" id="IPR006251">
    <property type="entry name" value="Homoacnase/IPMdehydase_lsu"/>
</dbReference>
<dbReference type="GO" id="GO:0003861">
    <property type="term" value="F:3-isopropylmalate dehydratase activity"/>
    <property type="evidence" value="ECO:0007669"/>
    <property type="project" value="UniProtKB-UniRule"/>
</dbReference>
<proteinExistence type="inferred from homology"/>
<evidence type="ECO:0000256" key="3">
    <source>
        <dbReference type="ARBA" id="ARBA00022723"/>
    </source>
</evidence>
<dbReference type="InterPro" id="IPR033941">
    <property type="entry name" value="IPMI_cat"/>
</dbReference>
<dbReference type="EC" id="4.2.1.33" evidence="8"/>
<gene>
    <name evidence="8" type="primary">leuC</name>
    <name evidence="10" type="ORF">EXM22_12765</name>
</gene>
<dbReference type="InterPro" id="IPR001030">
    <property type="entry name" value="Acoase/IPM_deHydtase_lsu_aba"/>
</dbReference>
<dbReference type="UniPathway" id="UPA00048">
    <property type="reaction ID" value="UER00071"/>
</dbReference>
<feature type="binding site" evidence="8">
    <location>
        <position position="308"/>
    </location>
    <ligand>
        <name>[4Fe-4S] cluster</name>
        <dbReference type="ChEBI" id="CHEBI:49883"/>
    </ligand>
</feature>
<evidence type="ECO:0000256" key="1">
    <source>
        <dbReference type="ARBA" id="ARBA00022430"/>
    </source>
</evidence>
<dbReference type="GO" id="GO:0051539">
    <property type="term" value="F:4 iron, 4 sulfur cluster binding"/>
    <property type="evidence" value="ECO:0007669"/>
    <property type="project" value="UniProtKB-KW"/>
</dbReference>
<dbReference type="InterPro" id="IPR036008">
    <property type="entry name" value="Aconitase_4Fe-4S_dom"/>
</dbReference>
<protein>
    <recommendedName>
        <fullName evidence="8">3-isopropylmalate dehydratase large subunit</fullName>
        <ecNumber evidence="8">4.2.1.33</ecNumber>
    </recommendedName>
    <alternativeName>
        <fullName evidence="8">Alpha-IPM isomerase</fullName>
        <shortName evidence="8">IPMI</shortName>
    </alternativeName>
    <alternativeName>
        <fullName evidence="8">Isopropylmalate isomerase</fullName>
    </alternativeName>
</protein>
<dbReference type="HAMAP" id="MF_01027">
    <property type="entry name" value="LeuC_type2"/>
    <property type="match status" value="1"/>
</dbReference>
<dbReference type="AlphaFoldDB" id="A0A5C1QNM3"/>
<comment type="cofactor">
    <cofactor evidence="8">
        <name>[4Fe-4S] cluster</name>
        <dbReference type="ChEBI" id="CHEBI:49883"/>
    </cofactor>
    <text evidence="8">Binds 1 [4Fe-4S] cluster per subunit.</text>
</comment>
<dbReference type="NCBIfam" id="TIGR02086">
    <property type="entry name" value="IPMI_arch"/>
    <property type="match status" value="1"/>
</dbReference>
<dbReference type="EMBL" id="CP036150">
    <property type="protein sequence ID" value="QEN08819.1"/>
    <property type="molecule type" value="Genomic_DNA"/>
</dbReference>
<keyword evidence="2 8" id="KW-0004">4Fe-4S</keyword>
<dbReference type="PANTHER" id="PTHR43822">
    <property type="entry name" value="HOMOACONITASE, MITOCHONDRIAL-RELATED"/>
    <property type="match status" value="1"/>
</dbReference>
<keyword evidence="4 8" id="KW-0408">Iron</keyword>
<dbReference type="PROSITE" id="PS01244">
    <property type="entry name" value="ACONITASE_2"/>
    <property type="match status" value="1"/>
</dbReference>
<feature type="domain" description="Aconitase/3-isopropylmalate dehydratase large subunit alpha/beta/alpha" evidence="9">
    <location>
        <begin position="7"/>
        <end position="418"/>
    </location>
</feature>
<dbReference type="InterPro" id="IPR050067">
    <property type="entry name" value="IPM_dehydratase_rel_enz"/>
</dbReference>
<evidence type="ECO:0000313" key="10">
    <source>
        <dbReference type="EMBL" id="QEN08819.1"/>
    </source>
</evidence>
<organism evidence="10 11">
    <name type="scientific">Oceanispirochaeta crateris</name>
    <dbReference type="NCBI Taxonomy" id="2518645"/>
    <lineage>
        <taxon>Bacteria</taxon>
        <taxon>Pseudomonadati</taxon>
        <taxon>Spirochaetota</taxon>
        <taxon>Spirochaetia</taxon>
        <taxon>Spirochaetales</taxon>
        <taxon>Spirochaetaceae</taxon>
        <taxon>Oceanispirochaeta</taxon>
    </lineage>
</organism>
<keyword evidence="6 8" id="KW-0456">Lyase</keyword>
<dbReference type="SUPFAM" id="SSF53732">
    <property type="entry name" value="Aconitase iron-sulfur domain"/>
    <property type="match status" value="1"/>
</dbReference>
<comment type="function">
    <text evidence="8">Catalyzes the isomerization between 2-isopropylmalate and 3-isopropylmalate, via the formation of 2-isopropylmaleate.</text>
</comment>
<dbReference type="Gene3D" id="3.30.499.10">
    <property type="entry name" value="Aconitase, domain 3"/>
    <property type="match status" value="2"/>
</dbReference>
<dbReference type="GO" id="GO:0009098">
    <property type="term" value="P:L-leucine biosynthetic process"/>
    <property type="evidence" value="ECO:0007669"/>
    <property type="project" value="UniProtKB-UniRule"/>
</dbReference>
<keyword evidence="1 8" id="KW-0432">Leucine biosynthesis</keyword>
<sequence length="428" mass="46198">MGKTIAEKIFDAHKVESPEEGIFVLNLDRVFCHEITTPIAINDLVSRGKDRVFDPEKIKAVIDHVTPAKDSKTAEQGKIMRDWAARQGIKDFFDIGQNGVCHAIFPEKGFVRPGYTVIMGDSHTCTHGAFGAFAAGVGTTDLEVGILKGVCSFKTPESIRINVSGSLKQGVYAKDVILYIIGKIGVNGATNKVIEFTGPVIDRFSMEERMTICNMAVEAGGTCGICTPDMTTVNYLWKFIEDDFDSKEAALKDYSQWASDSDAHYSDVIELDVTDLEPVATFGYKPDQIKTIAEMEKTPVDQIYIGSCTNGRIEDLRVAAEVLRGKKVSPNVRAVLSPATPDIYKEALKEGLIEIFMDAGVCLTNPTCGACLGMSNGVLADGEVCASTTNRNFNGRMGKGGTVHLMSPASAAATAINGYITNSALYKG</sequence>
<dbReference type="Proteomes" id="UP000324209">
    <property type="component" value="Chromosome"/>
</dbReference>
<dbReference type="Pfam" id="PF00330">
    <property type="entry name" value="Aconitase"/>
    <property type="match status" value="1"/>
</dbReference>
<keyword evidence="8" id="KW-0028">Amino-acid biosynthesis</keyword>
<evidence type="ECO:0000313" key="11">
    <source>
        <dbReference type="Proteomes" id="UP000324209"/>
    </source>
</evidence>
<dbReference type="OrthoDB" id="9802769at2"/>
<dbReference type="PRINTS" id="PR00415">
    <property type="entry name" value="ACONITASE"/>
</dbReference>
<keyword evidence="11" id="KW-1185">Reference proteome</keyword>
<dbReference type="NCBIfam" id="TIGR01343">
    <property type="entry name" value="hacA_fam"/>
    <property type="match status" value="1"/>
</dbReference>
<reference evidence="10 11" key="1">
    <citation type="submission" date="2019-02" db="EMBL/GenBank/DDBJ databases">
        <title>Complete Genome Sequence and Methylome Analysis of free living Spirochaetas.</title>
        <authorList>
            <person name="Fomenkov A."/>
            <person name="Dubinina G."/>
            <person name="Leshcheva N."/>
            <person name="Mikheeva N."/>
            <person name="Grabovich M."/>
            <person name="Vincze T."/>
            <person name="Roberts R.J."/>
        </authorList>
    </citation>
    <scope>NUCLEOTIDE SEQUENCE [LARGE SCALE GENOMIC DNA]</scope>
    <source>
        <strain evidence="10 11">K2</strain>
    </source>
</reference>
<dbReference type="KEGG" id="ock:EXM22_12765"/>
<dbReference type="InterPro" id="IPR011826">
    <property type="entry name" value="HAcnase/IPMdehydase_lsu_prok"/>
</dbReference>
<keyword evidence="3 8" id="KW-0479">Metal-binding</keyword>
<dbReference type="CDD" id="cd01583">
    <property type="entry name" value="IPMI"/>
    <property type="match status" value="1"/>
</dbReference>
<evidence type="ECO:0000256" key="2">
    <source>
        <dbReference type="ARBA" id="ARBA00022485"/>
    </source>
</evidence>
<keyword evidence="7 8" id="KW-0100">Branched-chain amino acid biosynthesis</keyword>
<comment type="pathway">
    <text evidence="8">Amino-acid biosynthesis; L-leucine biosynthesis; L-leucine from 3-methyl-2-oxobutanoate: step 2/4.</text>
</comment>
<feature type="binding site" evidence="8">
    <location>
        <position position="371"/>
    </location>
    <ligand>
        <name>[4Fe-4S] cluster</name>
        <dbReference type="ChEBI" id="CHEBI:49883"/>
    </ligand>
</feature>
<dbReference type="InterPro" id="IPR015931">
    <property type="entry name" value="Acnase/IPM_dHydase_lsu_aba_1/3"/>
</dbReference>
<evidence type="ECO:0000256" key="5">
    <source>
        <dbReference type="ARBA" id="ARBA00023014"/>
    </source>
</evidence>
<evidence type="ECO:0000256" key="7">
    <source>
        <dbReference type="ARBA" id="ARBA00023304"/>
    </source>
</evidence>
<dbReference type="NCBIfam" id="NF001614">
    <property type="entry name" value="PRK00402.1"/>
    <property type="match status" value="1"/>
</dbReference>
<keyword evidence="5 8" id="KW-0411">Iron-sulfur</keyword>
<evidence type="ECO:0000256" key="8">
    <source>
        <dbReference type="HAMAP-Rule" id="MF_01027"/>
    </source>
</evidence>
<dbReference type="PROSITE" id="PS00450">
    <property type="entry name" value="ACONITASE_1"/>
    <property type="match status" value="1"/>
</dbReference>
<evidence type="ECO:0000256" key="6">
    <source>
        <dbReference type="ARBA" id="ARBA00023239"/>
    </source>
</evidence>
<name>A0A5C1QNM3_9SPIO</name>
<feature type="binding site" evidence="8">
    <location>
        <position position="368"/>
    </location>
    <ligand>
        <name>[4Fe-4S] cluster</name>
        <dbReference type="ChEBI" id="CHEBI:49883"/>
    </ligand>
</feature>
<evidence type="ECO:0000259" key="9">
    <source>
        <dbReference type="Pfam" id="PF00330"/>
    </source>
</evidence>
<dbReference type="PANTHER" id="PTHR43822:SF16">
    <property type="entry name" value="3-ISOPROPYLMALATE DEHYDRATASE LARGE SUBUNIT 2"/>
    <property type="match status" value="1"/>
</dbReference>
<dbReference type="InterPro" id="IPR018136">
    <property type="entry name" value="Aconitase_4Fe-4S_BS"/>
</dbReference>
<comment type="subunit">
    <text evidence="8">Heterodimer of LeuC and LeuD.</text>
</comment>
<comment type="catalytic activity">
    <reaction evidence="8">
        <text>(2R,3S)-3-isopropylmalate = (2S)-2-isopropylmalate</text>
        <dbReference type="Rhea" id="RHEA:32287"/>
        <dbReference type="ChEBI" id="CHEBI:1178"/>
        <dbReference type="ChEBI" id="CHEBI:35121"/>
        <dbReference type="EC" id="4.2.1.33"/>
    </reaction>
</comment>